<evidence type="ECO:0000313" key="2">
    <source>
        <dbReference type="Proteomes" id="UP001243375"/>
    </source>
</evidence>
<keyword evidence="2" id="KW-1185">Reference proteome</keyword>
<evidence type="ECO:0000313" key="1">
    <source>
        <dbReference type="EMBL" id="KAJ9125229.1"/>
    </source>
</evidence>
<comment type="caution">
    <text evidence="1">The sequence shown here is derived from an EMBL/GenBank/DDBJ whole genome shotgun (WGS) entry which is preliminary data.</text>
</comment>
<name>A0ACC2XME3_9TREE</name>
<accession>A0ACC2XME3</accession>
<dbReference type="EMBL" id="JASBWU010000001">
    <property type="protein sequence ID" value="KAJ9125229.1"/>
    <property type="molecule type" value="Genomic_DNA"/>
</dbReference>
<proteinExistence type="predicted"/>
<protein>
    <submittedName>
        <fullName evidence="1">Uncharacterized protein</fullName>
    </submittedName>
</protein>
<sequence length="1297" mass="141687">MAPLLHASTTTPAKAQHYNSALSAALLAGPWGDNTLVKAPNGTALDWSESLRKWSKHTGGFSLAYLPSGASSPSTHPAIPQLRSQPIAERTQNTTLALEHPQSEIPPLDHSDTQPDTVASQSVVLAPVTAVEGYHLPPTSRYIASNASTASSSEPSHVGTVQSLSTNSGGSTSTDRTESSSSFIHVSHPVDDESERNARRSSAANRATAGLGQIEIEQGEARTNLAVGRAGQGLETAPPMQISDSASASTVTPQTAPSTQGTAIPHHTESFSGTTLATSPFLSPSYFDGDDAETGIPSLDPAVWWIGAQGISDREQRKDLVNGMQQLELMLGQNAGRRSIAETRAIQILAAYHHHALGNQQKSLQILNAVDWTSAMDSKWVLGLGYQQLDLIRGKCLQGLSIELSLGVSGSDQALACYTEAIRLYSDLPSLVIPLANSFLVRETPLEGSAINNSAFTGLREAQRWISRALCRGSVLAARQPHVDVTLRFVRSYHAIAQLWPSTFRPSQRSFMLKLYLSALHNSYISHPSSRASPNFQWFVFPMPSTIIPNGTVAQIWSREAVAAMEQGRTLLGQVTEFPKAGNINWRLVEFMQACVRLWERSGYQQSEASQAIKVLWWAMSFTFQSQSLLRNLTRLLYATGAYADALKTFELYVQLTLKARQTAQPEGALELKPKRFIDDIPLMDTADLQLVTRPAHTAQSLRDANEDTDVEFLEALLLGTKILTVEHHNPREAWRYLVLAGEVVQSGDSLIPSPLQARVEEAKGIARMAIAAEGVDPLKRPEYQAQGIAHLAGAVKLNSSSPLGFYHLAYAHMEARQIDSAVEAIRASIELEPSNIPAWHLLALLLSARKEWSGALRATQVGVETWESREEELQQLRPPVTSSMVAEPPLDSMPLAATISHLDFVNQQPDPTGTRVDFVPPKRALIQGEYLVELAMPSDTSTIGPPRTAQRLAEIIQLRITQAVIIEKIDGQNQALAKQHETFTYLSNKAHDIQKEAAALHESITSVGSTGATDIGESFVAVPGGSVIQRASSITRVLSRSATREHQPYSTLPTQPDAEKPALGVKKHHFISKHLHVPGHRKTDSSGQENTDRRVISSGSSIYSRHTTSALSHYQPSRTPPPPPPSKFDSAASNLRSRVETSLLAELWLHIAATFRRSGQLDQAFAAIQEAEVADVENSEVWVQLGLYHQTMGDMPLSLETLTKAHALDPDSPQAVVRLAETYIQSKEFDMAHGLLNSFTQGKGWDVPEAWYFLAKACEGQRGRHGRVRQCLLYALELEKGKACRPLRETLPRWIS</sequence>
<gene>
    <name evidence="1" type="ORF">QFC22_000184</name>
</gene>
<reference evidence="1" key="1">
    <citation type="submission" date="2023-04" db="EMBL/GenBank/DDBJ databases">
        <title>Draft Genome sequencing of Naganishia species isolated from polar environments using Oxford Nanopore Technology.</title>
        <authorList>
            <person name="Leo P."/>
            <person name="Venkateswaran K."/>
        </authorList>
    </citation>
    <scope>NUCLEOTIDE SEQUENCE</scope>
    <source>
        <strain evidence="1">MNA-CCFEE 5425</strain>
    </source>
</reference>
<organism evidence="1 2">
    <name type="scientific">Naganishia vaughanmartiniae</name>
    <dbReference type="NCBI Taxonomy" id="1424756"/>
    <lineage>
        <taxon>Eukaryota</taxon>
        <taxon>Fungi</taxon>
        <taxon>Dikarya</taxon>
        <taxon>Basidiomycota</taxon>
        <taxon>Agaricomycotina</taxon>
        <taxon>Tremellomycetes</taxon>
        <taxon>Filobasidiales</taxon>
        <taxon>Filobasidiaceae</taxon>
        <taxon>Naganishia</taxon>
    </lineage>
</organism>
<dbReference type="Proteomes" id="UP001243375">
    <property type="component" value="Unassembled WGS sequence"/>
</dbReference>